<keyword evidence="7" id="KW-0966">Cell projection</keyword>
<dbReference type="PANTHER" id="PTHR30329">
    <property type="entry name" value="STATOR ELEMENT OF FLAGELLAR MOTOR COMPLEX"/>
    <property type="match status" value="1"/>
</dbReference>
<comment type="subcellular location">
    <subcellularLocation>
        <location evidence="1">Cell outer membrane</location>
    </subcellularLocation>
</comment>
<keyword evidence="7" id="KW-0282">Flagellum</keyword>
<dbReference type="SUPFAM" id="SSF103088">
    <property type="entry name" value="OmpA-like"/>
    <property type="match status" value="1"/>
</dbReference>
<gene>
    <name evidence="7" type="ORF">BOQ54_15370</name>
</gene>
<dbReference type="Gene3D" id="3.30.1330.60">
    <property type="entry name" value="OmpA-like domain"/>
    <property type="match status" value="1"/>
</dbReference>
<keyword evidence="5" id="KW-0732">Signal</keyword>
<dbReference type="KEGG" id="cdq:BOQ54_15370"/>
<feature type="signal peptide" evidence="5">
    <location>
        <begin position="1"/>
        <end position="23"/>
    </location>
</feature>
<dbReference type="InterPro" id="IPR036737">
    <property type="entry name" value="OmpA-like_sf"/>
</dbReference>
<evidence type="ECO:0000256" key="5">
    <source>
        <dbReference type="SAM" id="SignalP"/>
    </source>
</evidence>
<dbReference type="InterPro" id="IPR006664">
    <property type="entry name" value="OMP_bac"/>
</dbReference>
<evidence type="ECO:0000256" key="3">
    <source>
        <dbReference type="ARBA" id="ARBA00023237"/>
    </source>
</evidence>
<name>A0AAC9NZV0_9HYPH</name>
<dbReference type="InterPro" id="IPR006665">
    <property type="entry name" value="OmpA-like"/>
</dbReference>
<evidence type="ECO:0000256" key="2">
    <source>
        <dbReference type="ARBA" id="ARBA00023136"/>
    </source>
</evidence>
<evidence type="ECO:0000313" key="7">
    <source>
        <dbReference type="EMBL" id="APF38528.1"/>
    </source>
</evidence>
<evidence type="ECO:0000313" key="8">
    <source>
        <dbReference type="Proteomes" id="UP000182703"/>
    </source>
</evidence>
<dbReference type="AlphaFoldDB" id="A0AAC9NZV0"/>
<dbReference type="PROSITE" id="PS01068">
    <property type="entry name" value="OMPA_1"/>
    <property type="match status" value="1"/>
</dbReference>
<dbReference type="RefSeq" id="WP_055460462.1">
    <property type="nucleotide sequence ID" value="NZ_CP018095.1"/>
</dbReference>
<dbReference type="PANTHER" id="PTHR30329:SF21">
    <property type="entry name" value="LIPOPROTEIN YIAD-RELATED"/>
    <property type="match status" value="1"/>
</dbReference>
<sequence length="176" mass="19412">MRSKVPTVFALALLVPLCQTATAQTAYNANDIIRHFAPQPELGATRGLCIGTEAECKPAPAKPVVEPFDLVVTFDYNSDVLTREARRNLDEFAKALNDQRLATATFLVEGHTDATGSEAYNLGLSERRASSVVRYLTEKGIDVSRLTARGYGKTRPRTANPYDAANRRVETRLEIR</sequence>
<organism evidence="7 8">
    <name type="scientific">Chelatococcus daeguensis</name>
    <dbReference type="NCBI Taxonomy" id="444444"/>
    <lineage>
        <taxon>Bacteria</taxon>
        <taxon>Pseudomonadati</taxon>
        <taxon>Pseudomonadota</taxon>
        <taxon>Alphaproteobacteria</taxon>
        <taxon>Hyphomicrobiales</taxon>
        <taxon>Chelatococcaceae</taxon>
        <taxon>Chelatococcus</taxon>
    </lineage>
</organism>
<keyword evidence="7" id="KW-0969">Cilium</keyword>
<protein>
    <submittedName>
        <fullName evidence="7">Flagellar motor protein MotB</fullName>
    </submittedName>
</protein>
<dbReference type="CDD" id="cd07185">
    <property type="entry name" value="OmpA_C-like"/>
    <property type="match status" value="1"/>
</dbReference>
<proteinExistence type="predicted"/>
<evidence type="ECO:0000256" key="1">
    <source>
        <dbReference type="ARBA" id="ARBA00004442"/>
    </source>
</evidence>
<evidence type="ECO:0000259" key="6">
    <source>
        <dbReference type="PROSITE" id="PS51123"/>
    </source>
</evidence>
<dbReference type="InterPro" id="IPR050330">
    <property type="entry name" value="Bact_OuterMem_StrucFunc"/>
</dbReference>
<keyword evidence="8" id="KW-1185">Reference proteome</keyword>
<dbReference type="Pfam" id="PF00691">
    <property type="entry name" value="OmpA"/>
    <property type="match status" value="1"/>
</dbReference>
<dbReference type="EMBL" id="CP018095">
    <property type="protein sequence ID" value="APF38528.1"/>
    <property type="molecule type" value="Genomic_DNA"/>
</dbReference>
<feature type="domain" description="OmpA-like" evidence="6">
    <location>
        <begin position="61"/>
        <end position="176"/>
    </location>
</feature>
<dbReference type="PRINTS" id="PR01021">
    <property type="entry name" value="OMPADOMAIN"/>
</dbReference>
<keyword evidence="3" id="KW-0998">Cell outer membrane</keyword>
<accession>A0AAC9NZV0</accession>
<dbReference type="PROSITE" id="PS51123">
    <property type="entry name" value="OMPA_2"/>
    <property type="match status" value="1"/>
</dbReference>
<reference evidence="7 8" key="1">
    <citation type="submission" date="2016-11" db="EMBL/GenBank/DDBJ databases">
        <title>Complete genome sequence of the aerobically denitrifying bacterium Chelatococcus daeguensis TAD1.</title>
        <authorList>
            <person name="Yang Y."/>
            <person name="Huang S."/>
            <person name="Lin E."/>
        </authorList>
    </citation>
    <scope>NUCLEOTIDE SEQUENCE [LARGE SCALE GENOMIC DNA]</scope>
    <source>
        <strain evidence="7 8">TAD1</strain>
    </source>
</reference>
<dbReference type="Proteomes" id="UP000182703">
    <property type="component" value="Chromosome"/>
</dbReference>
<evidence type="ECO:0000256" key="4">
    <source>
        <dbReference type="PROSITE-ProRule" id="PRU00473"/>
    </source>
</evidence>
<dbReference type="InterPro" id="IPR006690">
    <property type="entry name" value="OMPA-like_CS"/>
</dbReference>
<feature type="chain" id="PRO_5041948773" evidence="5">
    <location>
        <begin position="24"/>
        <end position="176"/>
    </location>
</feature>
<dbReference type="GO" id="GO:0009279">
    <property type="term" value="C:cell outer membrane"/>
    <property type="evidence" value="ECO:0007669"/>
    <property type="project" value="UniProtKB-SubCell"/>
</dbReference>
<keyword evidence="2 4" id="KW-0472">Membrane</keyword>